<evidence type="ECO:0000313" key="4">
    <source>
        <dbReference type="Proteomes" id="UP000557392"/>
    </source>
</evidence>
<feature type="transmembrane region" description="Helical" evidence="1">
    <location>
        <begin position="33"/>
        <end position="56"/>
    </location>
</feature>
<dbReference type="EMBL" id="JACIEH010000001">
    <property type="protein sequence ID" value="MBB4096494.1"/>
    <property type="molecule type" value="Genomic_DNA"/>
</dbReference>
<keyword evidence="4" id="KW-1185">Reference proteome</keyword>
<evidence type="ECO:0000256" key="2">
    <source>
        <dbReference type="SAM" id="SignalP"/>
    </source>
</evidence>
<feature type="chain" id="PRO_5030954905" evidence="2">
    <location>
        <begin position="24"/>
        <end position="68"/>
    </location>
</feature>
<proteinExistence type="predicted"/>
<accession>A0A7W6JN83</accession>
<keyword evidence="1" id="KW-0472">Membrane</keyword>
<feature type="signal peptide" evidence="2">
    <location>
        <begin position="1"/>
        <end position="23"/>
    </location>
</feature>
<dbReference type="AlphaFoldDB" id="A0A7W6JN83"/>
<evidence type="ECO:0000256" key="1">
    <source>
        <dbReference type="SAM" id="Phobius"/>
    </source>
</evidence>
<organism evidence="3 4">
    <name type="scientific">Sphingomonas kyeonggiensis</name>
    <dbReference type="NCBI Taxonomy" id="1268553"/>
    <lineage>
        <taxon>Bacteria</taxon>
        <taxon>Pseudomonadati</taxon>
        <taxon>Pseudomonadota</taxon>
        <taxon>Alphaproteobacteria</taxon>
        <taxon>Sphingomonadales</taxon>
        <taxon>Sphingomonadaceae</taxon>
        <taxon>Sphingomonas</taxon>
    </lineage>
</organism>
<dbReference type="RefSeq" id="WP_183993433.1">
    <property type="nucleotide sequence ID" value="NZ_JACIEH010000001.1"/>
</dbReference>
<keyword evidence="2" id="KW-0732">Signal</keyword>
<keyword evidence="1" id="KW-1133">Transmembrane helix</keyword>
<dbReference type="Proteomes" id="UP000557392">
    <property type="component" value="Unassembled WGS sequence"/>
</dbReference>
<name>A0A7W6JN83_9SPHN</name>
<sequence length="68" mass="7184">MPVKILRFLSLVLALSAPLAAQAYTGPGLGLGAVGVAFGLIGSILLAIVSVVWYPVKRLVRRIRGRAR</sequence>
<keyword evidence="1" id="KW-0812">Transmembrane</keyword>
<comment type="caution">
    <text evidence="3">The sequence shown here is derived from an EMBL/GenBank/DDBJ whole genome shotgun (WGS) entry which is preliminary data.</text>
</comment>
<gene>
    <name evidence="3" type="ORF">GGR46_000027</name>
</gene>
<protein>
    <submittedName>
        <fullName evidence="3">Uncharacterized protein</fullName>
    </submittedName>
</protein>
<evidence type="ECO:0000313" key="3">
    <source>
        <dbReference type="EMBL" id="MBB4096494.1"/>
    </source>
</evidence>
<reference evidence="3 4" key="1">
    <citation type="submission" date="2020-08" db="EMBL/GenBank/DDBJ databases">
        <title>Genomic Encyclopedia of Type Strains, Phase IV (KMG-IV): sequencing the most valuable type-strain genomes for metagenomic binning, comparative biology and taxonomic classification.</title>
        <authorList>
            <person name="Goeker M."/>
        </authorList>
    </citation>
    <scope>NUCLEOTIDE SEQUENCE [LARGE SCALE GENOMIC DNA]</scope>
    <source>
        <strain evidence="3 4">DSM 101806</strain>
    </source>
</reference>